<sequence length="58" mass="6342">MTGDRNAVQMRWVRRGAVVILVTMGSAAFTLSFAALRELAVMAHTPRALEWSWPVGGV</sequence>
<dbReference type="AlphaFoldDB" id="A0A6G9YC15"/>
<name>A0A6G9YC15_9NOCA</name>
<dbReference type="KEGG" id="nah:F5544_14275"/>
<evidence type="ECO:0000313" key="3">
    <source>
        <dbReference type="Proteomes" id="UP000503540"/>
    </source>
</evidence>
<keyword evidence="3" id="KW-1185">Reference proteome</keyword>
<keyword evidence="1" id="KW-0472">Membrane</keyword>
<dbReference type="Proteomes" id="UP000503540">
    <property type="component" value="Chromosome"/>
</dbReference>
<feature type="transmembrane region" description="Helical" evidence="1">
    <location>
        <begin position="12"/>
        <end position="36"/>
    </location>
</feature>
<proteinExistence type="predicted"/>
<dbReference type="EMBL" id="CP046172">
    <property type="protein sequence ID" value="QIS10742.1"/>
    <property type="molecule type" value="Genomic_DNA"/>
</dbReference>
<reference evidence="2 3" key="1">
    <citation type="journal article" date="2019" name="ACS Chem. Biol.">
        <title>Identification and Mobilization of a Cryptic Antibiotic Biosynthesis Gene Locus from a Human-Pathogenic Nocardia Isolate.</title>
        <authorList>
            <person name="Herisse M."/>
            <person name="Ishida K."/>
            <person name="Porter J.L."/>
            <person name="Howden B."/>
            <person name="Hertweck C."/>
            <person name="Stinear T.P."/>
            <person name="Pidot S.J."/>
        </authorList>
    </citation>
    <scope>NUCLEOTIDE SEQUENCE [LARGE SCALE GENOMIC DNA]</scope>
    <source>
        <strain evidence="2 3">AUSMDU00012717</strain>
    </source>
</reference>
<organism evidence="2 3">
    <name type="scientific">Nocardia arthritidis</name>
    <dbReference type="NCBI Taxonomy" id="228602"/>
    <lineage>
        <taxon>Bacteria</taxon>
        <taxon>Bacillati</taxon>
        <taxon>Actinomycetota</taxon>
        <taxon>Actinomycetes</taxon>
        <taxon>Mycobacteriales</taxon>
        <taxon>Nocardiaceae</taxon>
        <taxon>Nocardia</taxon>
    </lineage>
</organism>
<dbReference type="RefSeq" id="WP_167473677.1">
    <property type="nucleotide sequence ID" value="NZ_CP046172.1"/>
</dbReference>
<dbReference type="Pfam" id="PF10935">
    <property type="entry name" value="DUF2637"/>
    <property type="match status" value="1"/>
</dbReference>
<evidence type="ECO:0000256" key="1">
    <source>
        <dbReference type="SAM" id="Phobius"/>
    </source>
</evidence>
<evidence type="ECO:0000313" key="2">
    <source>
        <dbReference type="EMBL" id="QIS10742.1"/>
    </source>
</evidence>
<protein>
    <submittedName>
        <fullName evidence="2">DUF2637 domain-containing protein</fullName>
    </submittedName>
</protein>
<dbReference type="InterPro" id="IPR021235">
    <property type="entry name" value="DUF2637"/>
</dbReference>
<gene>
    <name evidence="2" type="ORF">F5544_14275</name>
</gene>
<accession>A0A6G9YC15</accession>
<keyword evidence="1" id="KW-0812">Transmembrane</keyword>
<keyword evidence="1" id="KW-1133">Transmembrane helix</keyword>